<keyword evidence="3" id="KW-1185">Reference proteome</keyword>
<feature type="domain" description="DEAD/DEAH-box helicase" evidence="1">
    <location>
        <begin position="22"/>
        <end position="159"/>
    </location>
</feature>
<organism evidence="2 3">
    <name type="scientific">Dendrothele bispora (strain CBS 962.96)</name>
    <dbReference type="NCBI Taxonomy" id="1314807"/>
    <lineage>
        <taxon>Eukaryota</taxon>
        <taxon>Fungi</taxon>
        <taxon>Dikarya</taxon>
        <taxon>Basidiomycota</taxon>
        <taxon>Agaricomycotina</taxon>
        <taxon>Agaricomycetes</taxon>
        <taxon>Agaricomycetidae</taxon>
        <taxon>Agaricales</taxon>
        <taxon>Agaricales incertae sedis</taxon>
        <taxon>Dendrothele</taxon>
    </lineage>
</organism>
<evidence type="ECO:0000313" key="2">
    <source>
        <dbReference type="EMBL" id="THU83031.1"/>
    </source>
</evidence>
<dbReference type="InterPro" id="IPR011545">
    <property type="entry name" value="DEAD/DEAH_box_helicase_dom"/>
</dbReference>
<dbReference type="Proteomes" id="UP000297245">
    <property type="component" value="Unassembled WGS sequence"/>
</dbReference>
<protein>
    <recommendedName>
        <fullName evidence="1">DEAD/DEAH-box helicase domain-containing protein</fullName>
    </recommendedName>
</protein>
<evidence type="ECO:0000259" key="1">
    <source>
        <dbReference type="Pfam" id="PF00270"/>
    </source>
</evidence>
<dbReference type="GO" id="GO:0005524">
    <property type="term" value="F:ATP binding"/>
    <property type="evidence" value="ECO:0007669"/>
    <property type="project" value="InterPro"/>
</dbReference>
<dbReference type="Gene3D" id="3.40.50.300">
    <property type="entry name" value="P-loop containing nucleotide triphosphate hydrolases"/>
    <property type="match status" value="1"/>
</dbReference>
<dbReference type="GO" id="GO:0003676">
    <property type="term" value="F:nucleic acid binding"/>
    <property type="evidence" value="ECO:0007669"/>
    <property type="project" value="InterPro"/>
</dbReference>
<dbReference type="EMBL" id="ML179691">
    <property type="protein sequence ID" value="THU83031.1"/>
    <property type="molecule type" value="Genomic_DNA"/>
</dbReference>
<dbReference type="Pfam" id="PF00270">
    <property type="entry name" value="DEAD"/>
    <property type="match status" value="1"/>
</dbReference>
<dbReference type="AlphaFoldDB" id="A0A4S8L3U0"/>
<reference evidence="2 3" key="1">
    <citation type="journal article" date="2019" name="Nat. Ecol. Evol.">
        <title>Megaphylogeny resolves global patterns of mushroom evolution.</title>
        <authorList>
            <person name="Varga T."/>
            <person name="Krizsan K."/>
            <person name="Foldi C."/>
            <person name="Dima B."/>
            <person name="Sanchez-Garcia M."/>
            <person name="Sanchez-Ramirez S."/>
            <person name="Szollosi G.J."/>
            <person name="Szarkandi J.G."/>
            <person name="Papp V."/>
            <person name="Albert L."/>
            <person name="Andreopoulos W."/>
            <person name="Angelini C."/>
            <person name="Antonin V."/>
            <person name="Barry K.W."/>
            <person name="Bougher N.L."/>
            <person name="Buchanan P."/>
            <person name="Buyck B."/>
            <person name="Bense V."/>
            <person name="Catcheside P."/>
            <person name="Chovatia M."/>
            <person name="Cooper J."/>
            <person name="Damon W."/>
            <person name="Desjardin D."/>
            <person name="Finy P."/>
            <person name="Geml J."/>
            <person name="Haridas S."/>
            <person name="Hughes K."/>
            <person name="Justo A."/>
            <person name="Karasinski D."/>
            <person name="Kautmanova I."/>
            <person name="Kiss B."/>
            <person name="Kocsube S."/>
            <person name="Kotiranta H."/>
            <person name="LaButti K.M."/>
            <person name="Lechner B.E."/>
            <person name="Liimatainen K."/>
            <person name="Lipzen A."/>
            <person name="Lukacs Z."/>
            <person name="Mihaltcheva S."/>
            <person name="Morgado L.N."/>
            <person name="Niskanen T."/>
            <person name="Noordeloos M.E."/>
            <person name="Ohm R.A."/>
            <person name="Ortiz-Santana B."/>
            <person name="Ovrebo C."/>
            <person name="Racz N."/>
            <person name="Riley R."/>
            <person name="Savchenko A."/>
            <person name="Shiryaev A."/>
            <person name="Soop K."/>
            <person name="Spirin V."/>
            <person name="Szebenyi C."/>
            <person name="Tomsovsky M."/>
            <person name="Tulloss R.E."/>
            <person name="Uehling J."/>
            <person name="Grigoriev I.V."/>
            <person name="Vagvolgyi C."/>
            <person name="Papp T."/>
            <person name="Martin F.M."/>
            <person name="Miettinen O."/>
            <person name="Hibbett D.S."/>
            <person name="Nagy L.G."/>
        </authorList>
    </citation>
    <scope>NUCLEOTIDE SEQUENCE [LARGE SCALE GENOMIC DNA]</scope>
    <source>
        <strain evidence="2 3">CBS 962.96</strain>
    </source>
</reference>
<dbReference type="SUPFAM" id="SSF52540">
    <property type="entry name" value="P-loop containing nucleoside triphosphate hydrolases"/>
    <property type="match status" value="1"/>
</dbReference>
<dbReference type="OrthoDB" id="3260945at2759"/>
<gene>
    <name evidence="2" type="ORF">K435DRAFT_871718</name>
</gene>
<proteinExistence type="predicted"/>
<name>A0A4S8L3U0_DENBC</name>
<evidence type="ECO:0000313" key="3">
    <source>
        <dbReference type="Proteomes" id="UP000297245"/>
    </source>
</evidence>
<sequence>MYLNGPTGHRHGLRDYQLENTRVLAGQNILVFTATGDGKSSFYDIPLLVHKELSENPGLYPPFPVREHPTAIVVTPTKGLADSIIHEAKEFGLSGFSYCHDNITKYRNTDLVSLICSCTKWQLICVDPERLATPEWTTILRDKEFLRNLVLFCVEEAHLI</sequence>
<accession>A0A4S8L3U0</accession>
<dbReference type="InterPro" id="IPR027417">
    <property type="entry name" value="P-loop_NTPase"/>
</dbReference>